<dbReference type="Pfam" id="PF12326">
    <property type="entry name" value="EOS1"/>
    <property type="match status" value="1"/>
</dbReference>
<feature type="region of interest" description="Disordered" evidence="1">
    <location>
        <begin position="53"/>
        <end position="309"/>
    </location>
</feature>
<feature type="compositionally biased region" description="Polar residues" evidence="1">
    <location>
        <begin position="268"/>
        <end position="280"/>
    </location>
</feature>
<name>A0A9P6JQW6_9AGAR</name>
<feature type="compositionally biased region" description="Low complexity" evidence="1">
    <location>
        <begin position="189"/>
        <end position="211"/>
    </location>
</feature>
<feature type="compositionally biased region" description="Low complexity" evidence="1">
    <location>
        <begin position="135"/>
        <end position="147"/>
    </location>
</feature>
<evidence type="ECO:0000256" key="1">
    <source>
        <dbReference type="SAM" id="MobiDB-lite"/>
    </source>
</evidence>
<reference evidence="2" key="1">
    <citation type="submission" date="2020-11" db="EMBL/GenBank/DDBJ databases">
        <authorList>
            <consortium name="DOE Joint Genome Institute"/>
            <person name="Ahrendt S."/>
            <person name="Riley R."/>
            <person name="Andreopoulos W."/>
            <person name="Labutti K."/>
            <person name="Pangilinan J."/>
            <person name="Ruiz-Duenas F.J."/>
            <person name="Barrasa J.M."/>
            <person name="Sanchez-Garcia M."/>
            <person name="Camarero S."/>
            <person name="Miyauchi S."/>
            <person name="Serrano A."/>
            <person name="Linde D."/>
            <person name="Babiker R."/>
            <person name="Drula E."/>
            <person name="Ayuso-Fernandez I."/>
            <person name="Pacheco R."/>
            <person name="Padilla G."/>
            <person name="Ferreira P."/>
            <person name="Barriuso J."/>
            <person name="Kellner H."/>
            <person name="Castanera R."/>
            <person name="Alfaro M."/>
            <person name="Ramirez L."/>
            <person name="Pisabarro A.G."/>
            <person name="Kuo A."/>
            <person name="Tritt A."/>
            <person name="Lipzen A."/>
            <person name="He G."/>
            <person name="Yan M."/>
            <person name="Ng V."/>
            <person name="Cullen D."/>
            <person name="Martin F."/>
            <person name="Rosso M.-N."/>
            <person name="Henrissat B."/>
            <person name="Hibbett D."/>
            <person name="Martinez A.T."/>
            <person name="Grigoriev I.V."/>
        </authorList>
    </citation>
    <scope>NUCLEOTIDE SEQUENCE</scope>
    <source>
        <strain evidence="2">CBS 506.95</strain>
    </source>
</reference>
<accession>A0A9P6JQW6</accession>
<dbReference type="GO" id="GO:0005789">
    <property type="term" value="C:endoplasmic reticulum membrane"/>
    <property type="evidence" value="ECO:0007669"/>
    <property type="project" value="InterPro"/>
</dbReference>
<protein>
    <submittedName>
        <fullName evidence="2">N-glycosylation protein-domain-containing protein</fullName>
    </submittedName>
</protein>
<evidence type="ECO:0000313" key="2">
    <source>
        <dbReference type="EMBL" id="KAF9530117.1"/>
    </source>
</evidence>
<feature type="compositionally biased region" description="Polar residues" evidence="1">
    <location>
        <begin position="110"/>
        <end position="127"/>
    </location>
</feature>
<dbReference type="AlphaFoldDB" id="A0A9P6JQW6"/>
<keyword evidence="3" id="KW-1185">Reference proteome</keyword>
<dbReference type="PANTHER" id="PTHR28147:SF1">
    <property type="entry name" value="N-GLYCOSYLATION PROTEIN EOS1"/>
    <property type="match status" value="1"/>
</dbReference>
<gene>
    <name evidence="2" type="ORF">CPB83DRAFT_851592</name>
</gene>
<comment type="caution">
    <text evidence="2">The sequence shown here is derived from an EMBL/GenBank/DDBJ whole genome shotgun (WGS) entry which is preliminary data.</text>
</comment>
<dbReference type="PANTHER" id="PTHR28147">
    <property type="entry name" value="N-GLYCOSYLATION PROTEIN EOS1"/>
    <property type="match status" value="1"/>
</dbReference>
<dbReference type="GO" id="GO:0006487">
    <property type="term" value="P:protein N-linked glycosylation"/>
    <property type="evidence" value="ECO:0007669"/>
    <property type="project" value="TreeGrafter"/>
</dbReference>
<evidence type="ECO:0000313" key="3">
    <source>
        <dbReference type="Proteomes" id="UP000807306"/>
    </source>
</evidence>
<dbReference type="Proteomes" id="UP000807306">
    <property type="component" value="Unassembled WGS sequence"/>
</dbReference>
<feature type="compositionally biased region" description="Low complexity" evidence="1">
    <location>
        <begin position="85"/>
        <end position="94"/>
    </location>
</feature>
<sequence length="621" mass="67529">MQITALENQRTFFGIKDDPLANLAASKDDSDTFEPSDGAVDDVESVREKNHTMFKHSRKSLEENITASSGPAKPGQDAFDTRFRPGVQPGVQPGSPLSTTVSRSRRKILQASSSSSGFISREPSSVAFTPEDRAFASSATGSTLSTANPRFLARKSASSPTLYDIQHSPPPYSPPVLDYSMAMPSNAYQRSFDQASSSSSSHSYASWSQSRSRPHSRTQSQLASPKHSDSEGDQDNMDEGSDNDMIYTSRSSPLHPSSASKRPVYGSKSRQATGSNQSLRSRIFALATGDSTGGRDRGKDRERGDRDDKMICTTPGVGCAGETETETDEPSRHLPTARIVQAKGPLVPPNTFQERLTPLLFEFSRLLSIVPALIGTVYNLYYIFHPPSRDQWGGDGRGSRAPPDVLDFFVAALWSMLTGYQCLCITTGLLTRWRLYYQPLSTLVRLLALQGICWPATQVTLTVMEHAKRPVLTWAVIGTTTCCSRSVQIWVTSNLWWEKRNSVPSGEDTESVDGEPSNDGSGTGGGTSSSLSNHLHHLSQLAGGGIQTIPTSSTVTAAASEENRRGYLKRFGGGKWGGRRWDWKDVGLKCVLPAGVLYFVMALVGEVRREFLEVSISGAGC</sequence>
<dbReference type="InterPro" id="IPR021100">
    <property type="entry name" value="N-glycosylation_EOS1"/>
</dbReference>
<dbReference type="GO" id="GO:0034599">
    <property type="term" value="P:cellular response to oxidative stress"/>
    <property type="evidence" value="ECO:0007669"/>
    <property type="project" value="InterPro"/>
</dbReference>
<organism evidence="2 3">
    <name type="scientific">Crepidotus variabilis</name>
    <dbReference type="NCBI Taxonomy" id="179855"/>
    <lineage>
        <taxon>Eukaryota</taxon>
        <taxon>Fungi</taxon>
        <taxon>Dikarya</taxon>
        <taxon>Basidiomycota</taxon>
        <taxon>Agaricomycotina</taxon>
        <taxon>Agaricomycetes</taxon>
        <taxon>Agaricomycetidae</taxon>
        <taxon>Agaricales</taxon>
        <taxon>Agaricineae</taxon>
        <taxon>Crepidotaceae</taxon>
        <taxon>Crepidotus</taxon>
    </lineage>
</organism>
<proteinExistence type="predicted"/>
<feature type="region of interest" description="Disordered" evidence="1">
    <location>
        <begin position="502"/>
        <end position="530"/>
    </location>
</feature>
<feature type="compositionally biased region" description="Basic and acidic residues" evidence="1">
    <location>
        <begin position="293"/>
        <end position="309"/>
    </location>
</feature>
<dbReference type="EMBL" id="MU157842">
    <property type="protein sequence ID" value="KAF9530117.1"/>
    <property type="molecule type" value="Genomic_DNA"/>
</dbReference>
<feature type="compositionally biased region" description="Acidic residues" evidence="1">
    <location>
        <begin position="231"/>
        <end position="242"/>
    </location>
</feature>
<dbReference type="OrthoDB" id="2139606at2759"/>
<feature type="compositionally biased region" description="Low complexity" evidence="1">
    <location>
        <begin position="249"/>
        <end position="260"/>
    </location>
</feature>